<protein>
    <submittedName>
        <fullName evidence="1">ESX-1 secretion-associated protein</fullName>
    </submittedName>
</protein>
<proteinExistence type="predicted"/>
<sequence>MCVTGPQDNLRVLTEHVDELAAKQASAAGRLKIAGETVNDLASSVWATHGVVCAASNMAVEAIEAARDAADAKLWRKSHDLSERLKTASANYNNADWLARKDIDSCSL</sequence>
<gene>
    <name evidence="1" type="ORF">EUA04_11700</name>
</gene>
<accession>A0A4R5XB20</accession>
<dbReference type="Pfam" id="PF10824">
    <property type="entry name" value="T7SS_ESX_EspC"/>
    <property type="match status" value="1"/>
</dbReference>
<reference evidence="1 2" key="1">
    <citation type="submission" date="2019-01" db="EMBL/GenBank/DDBJ databases">
        <title>High-quality-draft genome sequences of five non-tuberculosis mycobacteriaceae isolated from a nosocomial environment.</title>
        <authorList>
            <person name="Tiago I."/>
            <person name="Alarico S."/>
            <person name="Pereira S.G."/>
            <person name="Coelho C."/>
            <person name="Maranha A."/>
            <person name="Empadinhas N."/>
        </authorList>
    </citation>
    <scope>NUCLEOTIDE SEQUENCE [LARGE SCALE GENOMIC DNA]</scope>
    <source>
        <strain evidence="1 2">22DIII</strain>
    </source>
</reference>
<comment type="caution">
    <text evidence="1">The sequence shown here is derived from an EMBL/GenBank/DDBJ whole genome shotgun (WGS) entry which is preliminary data.</text>
</comment>
<evidence type="ECO:0000313" key="1">
    <source>
        <dbReference type="EMBL" id="TDL10540.1"/>
    </source>
</evidence>
<dbReference type="EMBL" id="SDLP01000002">
    <property type="protein sequence ID" value="TDL10540.1"/>
    <property type="molecule type" value="Genomic_DNA"/>
</dbReference>
<dbReference type="GO" id="GO:0009306">
    <property type="term" value="P:protein secretion"/>
    <property type="evidence" value="ECO:0007669"/>
    <property type="project" value="InterPro"/>
</dbReference>
<organism evidence="1 2">
    <name type="scientific">Mycolicibacterium obuense</name>
    <dbReference type="NCBI Taxonomy" id="1807"/>
    <lineage>
        <taxon>Bacteria</taxon>
        <taxon>Bacillati</taxon>
        <taxon>Actinomycetota</taxon>
        <taxon>Actinomycetes</taxon>
        <taxon>Mycobacteriales</taxon>
        <taxon>Mycobacteriaceae</taxon>
        <taxon>Mycolicibacterium</taxon>
    </lineage>
</organism>
<name>A0A4R5XB20_9MYCO</name>
<dbReference type="Proteomes" id="UP000294952">
    <property type="component" value="Unassembled WGS sequence"/>
</dbReference>
<dbReference type="AlphaFoldDB" id="A0A4R5XB20"/>
<dbReference type="InterPro" id="IPR022536">
    <property type="entry name" value="EspC"/>
</dbReference>
<evidence type="ECO:0000313" key="2">
    <source>
        <dbReference type="Proteomes" id="UP000294952"/>
    </source>
</evidence>